<evidence type="ECO:0000256" key="1">
    <source>
        <dbReference type="SAM" id="MobiDB-lite"/>
    </source>
</evidence>
<feature type="compositionally biased region" description="Basic and acidic residues" evidence="1">
    <location>
        <begin position="270"/>
        <end position="288"/>
    </location>
</feature>
<feature type="compositionally biased region" description="Polar residues" evidence="1">
    <location>
        <begin position="235"/>
        <end position="247"/>
    </location>
</feature>
<dbReference type="PANTHER" id="PTHR37978">
    <property type="entry name" value="PROTEIN CBG22381-RELATED"/>
    <property type="match status" value="1"/>
</dbReference>
<dbReference type="Pfam" id="PF23003">
    <property type="entry name" value="Fn1_2"/>
    <property type="match status" value="1"/>
</dbReference>
<dbReference type="Proteomes" id="UP001152747">
    <property type="component" value="Unassembled WGS sequence"/>
</dbReference>
<keyword evidence="5" id="KW-1185">Reference proteome</keyword>
<feature type="chain" id="PRO_5040510686" description="Abnormal cell migration protein 18-like fibronectin type I domain-containing protein" evidence="2">
    <location>
        <begin position="16"/>
        <end position="338"/>
    </location>
</feature>
<evidence type="ECO:0000313" key="4">
    <source>
        <dbReference type="EMBL" id="CAI5448679.1"/>
    </source>
</evidence>
<organism evidence="4 5">
    <name type="scientific">Caenorhabditis angaria</name>
    <dbReference type="NCBI Taxonomy" id="860376"/>
    <lineage>
        <taxon>Eukaryota</taxon>
        <taxon>Metazoa</taxon>
        <taxon>Ecdysozoa</taxon>
        <taxon>Nematoda</taxon>
        <taxon>Chromadorea</taxon>
        <taxon>Rhabditida</taxon>
        <taxon>Rhabditina</taxon>
        <taxon>Rhabditomorpha</taxon>
        <taxon>Rhabditoidea</taxon>
        <taxon>Rhabditidae</taxon>
        <taxon>Peloderinae</taxon>
        <taxon>Caenorhabditis</taxon>
    </lineage>
</organism>
<evidence type="ECO:0000313" key="5">
    <source>
        <dbReference type="Proteomes" id="UP001152747"/>
    </source>
</evidence>
<evidence type="ECO:0000256" key="2">
    <source>
        <dbReference type="SAM" id="SignalP"/>
    </source>
</evidence>
<gene>
    <name evidence="4" type="ORF">CAMP_LOCUS11316</name>
</gene>
<feature type="region of interest" description="Disordered" evidence="1">
    <location>
        <begin position="230"/>
        <end position="288"/>
    </location>
</feature>
<sequence length="338" mass="36695">MLLFLFFGFLTLIQSLTTEVHNSGVSSSEILGALDALPKDCHKNGKTYKKGEEFEIGHLRYKCQDYGVYSMEGCTMKDGKPLKLGESVVQDNIKYQCLSHGSSVFYRETTCGIMGQPDCDKIPLPKGFEEATKKTSTEPVGATKIGDVQLPKGWQVVDGGSKKINGTNSQVITHVFMFNPVHQENRIRARRQSGHGIGTVLGVEEVGAEPGRPMMPMGMLMENSRKIAANHKKSGTTSEHQKSMLSQSKHESEPSSKIVSTQTVGATLKTGDKNDHDLTDLNGRTDPKKTDIAHLKPGTVSGQKSAVNWQGRKIIVNGKTVGTGEGTFTFGNSPTAAH</sequence>
<name>A0A9P1IQU1_9PELO</name>
<protein>
    <recommendedName>
        <fullName evidence="3">Abnormal cell migration protein 18-like fibronectin type I domain-containing protein</fullName>
    </recommendedName>
</protein>
<proteinExistence type="predicted"/>
<dbReference type="OrthoDB" id="5846929at2759"/>
<comment type="caution">
    <text evidence="4">The sequence shown here is derived from an EMBL/GenBank/DDBJ whole genome shotgun (WGS) entry which is preliminary data.</text>
</comment>
<dbReference type="EMBL" id="CANHGI010000004">
    <property type="protein sequence ID" value="CAI5448679.1"/>
    <property type="molecule type" value="Genomic_DNA"/>
</dbReference>
<evidence type="ECO:0000259" key="3">
    <source>
        <dbReference type="Pfam" id="PF23003"/>
    </source>
</evidence>
<feature type="domain" description="Abnormal cell migration protein 18-like fibronectin type I" evidence="3">
    <location>
        <begin position="40"/>
        <end position="103"/>
    </location>
</feature>
<feature type="signal peptide" evidence="2">
    <location>
        <begin position="1"/>
        <end position="15"/>
    </location>
</feature>
<keyword evidence="2" id="KW-0732">Signal</keyword>
<feature type="compositionally biased region" description="Polar residues" evidence="1">
    <location>
        <begin position="255"/>
        <end position="265"/>
    </location>
</feature>
<accession>A0A9P1IQU1</accession>
<reference evidence="4" key="1">
    <citation type="submission" date="2022-11" db="EMBL/GenBank/DDBJ databases">
        <authorList>
            <person name="Kikuchi T."/>
        </authorList>
    </citation>
    <scope>NUCLEOTIDE SEQUENCE</scope>
    <source>
        <strain evidence="4">PS1010</strain>
    </source>
</reference>
<dbReference type="PANTHER" id="PTHR37978:SF5">
    <property type="entry name" value="SECRETED PROTEIN"/>
    <property type="match status" value="1"/>
</dbReference>
<dbReference type="InterPro" id="IPR055119">
    <property type="entry name" value="Mig18_Fn1"/>
</dbReference>
<dbReference type="AlphaFoldDB" id="A0A9P1IQU1"/>